<gene>
    <name evidence="3" type="ORF">Tci_028204</name>
</gene>
<evidence type="ECO:0000313" key="3">
    <source>
        <dbReference type="EMBL" id="GEU56226.1"/>
    </source>
</evidence>
<dbReference type="InterPro" id="IPR025724">
    <property type="entry name" value="GAG-pre-integrase_dom"/>
</dbReference>
<evidence type="ECO:0000259" key="2">
    <source>
        <dbReference type="Pfam" id="PF13976"/>
    </source>
</evidence>
<comment type="caution">
    <text evidence="3">The sequence shown here is derived from an EMBL/GenBank/DDBJ whole genome shotgun (WGS) entry which is preliminary data.</text>
</comment>
<dbReference type="EMBL" id="BKCJ010003627">
    <property type="protein sequence ID" value="GEU56226.1"/>
    <property type="molecule type" value="Genomic_DNA"/>
</dbReference>
<dbReference type="AlphaFoldDB" id="A0A6L2L3S3"/>
<dbReference type="InterPro" id="IPR013103">
    <property type="entry name" value="RVT_2"/>
</dbReference>
<evidence type="ECO:0000259" key="1">
    <source>
        <dbReference type="Pfam" id="PF07727"/>
    </source>
</evidence>
<dbReference type="PANTHER" id="PTHR11439">
    <property type="entry name" value="GAG-POL-RELATED RETROTRANSPOSON"/>
    <property type="match status" value="1"/>
</dbReference>
<feature type="domain" description="Reverse transcriptase Ty1/copia-type" evidence="1">
    <location>
        <begin position="881"/>
        <end position="938"/>
    </location>
</feature>
<feature type="domain" description="GAG-pre-integrase" evidence="2">
    <location>
        <begin position="641"/>
        <end position="682"/>
    </location>
</feature>
<proteinExistence type="predicted"/>
<dbReference type="Pfam" id="PF13976">
    <property type="entry name" value="gag_pre-integrs"/>
    <property type="match status" value="1"/>
</dbReference>
<reference evidence="3" key="1">
    <citation type="journal article" date="2019" name="Sci. Rep.">
        <title>Draft genome of Tanacetum cinerariifolium, the natural source of mosquito coil.</title>
        <authorList>
            <person name="Yamashiro T."/>
            <person name="Shiraishi A."/>
            <person name="Satake H."/>
            <person name="Nakayama K."/>
        </authorList>
    </citation>
    <scope>NUCLEOTIDE SEQUENCE</scope>
</reference>
<sequence length="997" mass="113273">MIIASVEKGLLVWPTITVDGETRLKEYTELTAAETTQADCDIKAINIILQGIPPEIYTLVSQHRVIKDIWEIIELLMQGTSLRKQERECKLYDEFNKLTYKSRESLHKVTLQPVHGRQVSFTAGTTWTFTPGVSGSNTRKQMVVICYNCKGEGHISRQYTNPKRPRDKTWFKDKVLLVEAQANGQILHEEELAFLADPGITKGQATQIVITHNATYQADDLDVYDFDCDELNTAKVALMANLSYYSLDVLAEEAVQNSNLSTQQDELILSVIEQLKTQVINYTKINLDNKNVNDTLTAKLGRYKEQVKVFKEGKNIENSMNSSNHHPSSTTTKVEVLKELPKDKVKKDMDEIQTINIELDHRVSKLITENKHFKRTYKKLYDSIKPTRIRSKEQCDALINQVNQKSVEISDINENIQETGLLITALKNDLRKLKGKALDDNVVTKHIIDLEMLKIEMEPISPQLLNNRTAHSDYLKHTQEQAVILRKHFNLNANSELICVKCNGYMLSDNHDLCVFNVINDVNGHPKSKSVKKTLKRKVWKPTSKVFTKTGYTWRPTGRTFTIVGNAFPLTRVTTTTEMPPKKPNVLETDTRKPVLTLVYSGKPRKSKTNIPVRKPKIIKSISANNKEPNKLSLRDMMASSPICLLSKASKTKSWLWHRRLSYLNFGAINHLPRHGLVRDLLFQPLFDELLNPPPSVDEPVPEVIAPIAEVIALEPIESTGSPSLTTVDQDAPSANVGHMNNDPLFGISIPKNDSEASSSLDVIPAIMLTAPPNSKHVNKWTKDHPLDNINGKLKRPVSTRLQLHKQALFCYYDAFRSSVEPKTYKDALTQVCWIEVLQKEIYKVKLEELGGVLKNKARLVARGYCQEEGIYFEESFDLMAFLNDILREEVYVSQPDEFVDQDNLNHVYKLKKALYGLKQAPRACLMNLTASRPDLTFAICLCARYQAKPTKKYLHAVKRIFKYLRGTVNRGLWYPKDSSIALTTYANTDHAGFQDT</sequence>
<organism evidence="3">
    <name type="scientific">Tanacetum cinerariifolium</name>
    <name type="common">Dalmatian daisy</name>
    <name type="synonym">Chrysanthemum cinerariifolium</name>
    <dbReference type="NCBI Taxonomy" id="118510"/>
    <lineage>
        <taxon>Eukaryota</taxon>
        <taxon>Viridiplantae</taxon>
        <taxon>Streptophyta</taxon>
        <taxon>Embryophyta</taxon>
        <taxon>Tracheophyta</taxon>
        <taxon>Spermatophyta</taxon>
        <taxon>Magnoliopsida</taxon>
        <taxon>eudicotyledons</taxon>
        <taxon>Gunneridae</taxon>
        <taxon>Pentapetalae</taxon>
        <taxon>asterids</taxon>
        <taxon>campanulids</taxon>
        <taxon>Asterales</taxon>
        <taxon>Asteraceae</taxon>
        <taxon>Asteroideae</taxon>
        <taxon>Anthemideae</taxon>
        <taxon>Anthemidinae</taxon>
        <taxon>Tanacetum</taxon>
    </lineage>
</organism>
<dbReference type="Pfam" id="PF07727">
    <property type="entry name" value="RVT_2"/>
    <property type="match status" value="1"/>
</dbReference>
<name>A0A6L2L3S3_TANCI</name>
<accession>A0A6L2L3S3</accession>
<protein>
    <submittedName>
        <fullName evidence="3">Uncharacterized protein</fullName>
    </submittedName>
</protein>
<dbReference type="PANTHER" id="PTHR11439:SF509">
    <property type="entry name" value="RNA-DIRECTED DNA POLYMERASE"/>
    <property type="match status" value="1"/>
</dbReference>